<keyword evidence="3 6" id="KW-0547">Nucleotide-binding</keyword>
<evidence type="ECO:0000256" key="1">
    <source>
        <dbReference type="ARBA" id="ARBA00007921"/>
    </source>
</evidence>
<evidence type="ECO:0000256" key="7">
    <source>
        <dbReference type="PROSITE-ProRule" id="PRU01050"/>
    </source>
</evidence>
<keyword evidence="6" id="KW-1003">Cell membrane</keyword>
<dbReference type="SUPFAM" id="SSF52540">
    <property type="entry name" value="P-loop containing nucleoside triphosphate hydrolases"/>
    <property type="match status" value="1"/>
</dbReference>
<keyword evidence="6" id="KW-0472">Membrane</keyword>
<evidence type="ECO:0000256" key="8">
    <source>
        <dbReference type="RuleBase" id="RU003761"/>
    </source>
</evidence>
<dbReference type="CDD" id="cd22534">
    <property type="entry name" value="KH-II_Era"/>
    <property type="match status" value="1"/>
</dbReference>
<evidence type="ECO:0000259" key="10">
    <source>
        <dbReference type="PROSITE" id="PS51713"/>
    </source>
</evidence>
<comment type="caution">
    <text evidence="11">The sequence shown here is derived from an EMBL/GenBank/DDBJ whole genome shotgun (WGS) entry which is preliminary data.</text>
</comment>
<dbReference type="NCBIfam" id="TIGR00231">
    <property type="entry name" value="small_GTP"/>
    <property type="match status" value="1"/>
</dbReference>
<protein>
    <recommendedName>
        <fullName evidence="2 6">GTPase Era</fullName>
    </recommendedName>
</protein>
<dbReference type="Proteomes" id="UP001320768">
    <property type="component" value="Unassembled WGS sequence"/>
</dbReference>
<dbReference type="InterPro" id="IPR015946">
    <property type="entry name" value="KH_dom-like_a/b"/>
</dbReference>
<accession>A0ABT1L4M9</accession>
<keyword evidence="6" id="KW-0690">Ribosome biogenesis</keyword>
<dbReference type="Gene3D" id="3.40.50.300">
    <property type="entry name" value="P-loop containing nucleotide triphosphate hydrolases"/>
    <property type="match status" value="1"/>
</dbReference>
<dbReference type="EMBL" id="JAKUDN010000002">
    <property type="protein sequence ID" value="MCP8352132.1"/>
    <property type="molecule type" value="Genomic_DNA"/>
</dbReference>
<dbReference type="RefSeq" id="WP_258569241.1">
    <property type="nucleotide sequence ID" value="NZ_JAKUDN010000002.1"/>
</dbReference>
<dbReference type="Pfam" id="PF07650">
    <property type="entry name" value="KH_2"/>
    <property type="match status" value="1"/>
</dbReference>
<comment type="caution">
    <text evidence="6 7">Lacks conserved residue(s) required for the propagation of feature annotation.</text>
</comment>
<comment type="subunit">
    <text evidence="6">Monomer.</text>
</comment>
<dbReference type="HAMAP" id="MF_00367">
    <property type="entry name" value="GTPase_Era"/>
    <property type="match status" value="1"/>
</dbReference>
<dbReference type="SUPFAM" id="SSF54814">
    <property type="entry name" value="Prokaryotic type KH domain (KH-domain type II)"/>
    <property type="match status" value="1"/>
</dbReference>
<evidence type="ECO:0000259" key="9">
    <source>
        <dbReference type="PROSITE" id="PS50823"/>
    </source>
</evidence>
<dbReference type="InterPro" id="IPR006073">
    <property type="entry name" value="GTP-bd"/>
</dbReference>
<name>A0ABT1L4M9_9GAMM</name>
<dbReference type="CDD" id="cd04163">
    <property type="entry name" value="Era"/>
    <property type="match status" value="1"/>
</dbReference>
<dbReference type="PANTHER" id="PTHR42698:SF1">
    <property type="entry name" value="GTPASE ERA, MITOCHONDRIAL"/>
    <property type="match status" value="1"/>
</dbReference>
<dbReference type="InterPro" id="IPR027417">
    <property type="entry name" value="P-loop_NTPase"/>
</dbReference>
<evidence type="ECO:0000256" key="6">
    <source>
        <dbReference type="HAMAP-Rule" id="MF_00367"/>
    </source>
</evidence>
<evidence type="ECO:0000256" key="5">
    <source>
        <dbReference type="ARBA" id="ARBA00023134"/>
    </source>
</evidence>
<dbReference type="InterPro" id="IPR004044">
    <property type="entry name" value="KH_dom_type_2"/>
</dbReference>
<sequence length="287" mass="32925">MSKFGYMCLIGRPNVGKSTLTNHLLKTPIAIESAKPQTTWYEVKGVLSTKGAQIVISDTPGIHDMIHRQQNQTMNRIAYSAVSSADIICHLITPPTWTAKDQYIHEFLQPMNKHKILVINQIDRFKPHELLPFIAKLQEQSCYQAVLSTSAKHGTNCDILLEEITNALPQNSPMFNKKHIHDHSVAFLTQEMIREQLMQQLQSEMPYTTHIEIFHVVQKDKILEVHVNLHVKHIGQKKILIGQDGTRIKEIGQTARKRLQIILKKRIMLKVWVKLSQKVTEPSNIEQ</sequence>
<keyword evidence="5 6" id="KW-0342">GTP-binding</keyword>
<reference evidence="11 12" key="1">
    <citation type="journal article" date="2022" name="Nat. Microbiol.">
        <title>The microbiome of a bacterivorous marine choanoflagellate contains a resource-demanding obligate bacterial associate.</title>
        <authorList>
            <person name="Needham D.M."/>
            <person name="Poirier C."/>
            <person name="Bachy C."/>
            <person name="George E.E."/>
            <person name="Wilken S."/>
            <person name="Yung C.C.M."/>
            <person name="Limardo A.J."/>
            <person name="Morando M."/>
            <person name="Sudek L."/>
            <person name="Malmstrom R.R."/>
            <person name="Keeling P.J."/>
            <person name="Santoro A.E."/>
            <person name="Worden A.Z."/>
        </authorList>
    </citation>
    <scope>NUCLEOTIDE SEQUENCE [LARGE SCALE GENOMIC DNA]</scope>
    <source>
        <strain evidence="11 12">Comchoano-2</strain>
    </source>
</reference>
<dbReference type="InterPro" id="IPR005225">
    <property type="entry name" value="Small_GTP-bd"/>
</dbReference>
<dbReference type="InterPro" id="IPR030388">
    <property type="entry name" value="G_ERA_dom"/>
</dbReference>
<feature type="binding site" evidence="6">
    <location>
        <begin position="58"/>
        <end position="62"/>
    </location>
    <ligand>
        <name>GTP</name>
        <dbReference type="ChEBI" id="CHEBI:37565"/>
    </ligand>
</feature>
<evidence type="ECO:0000256" key="3">
    <source>
        <dbReference type="ARBA" id="ARBA00022741"/>
    </source>
</evidence>
<evidence type="ECO:0000313" key="12">
    <source>
        <dbReference type="Proteomes" id="UP001320768"/>
    </source>
</evidence>
<keyword evidence="6" id="KW-0963">Cytoplasm</keyword>
<gene>
    <name evidence="6 11" type="primary">era</name>
    <name evidence="11" type="ORF">MKS91_02375</name>
</gene>
<comment type="similarity">
    <text evidence="1 6 7 8">Belongs to the TRAFAC class TrmE-Era-EngA-EngB-Septin-like GTPase superfamily. Era GTPase family.</text>
</comment>
<organism evidence="11 12">
    <name type="scientific">Candidatus Synchoanobacter obligatus</name>
    <dbReference type="NCBI Taxonomy" id="2919597"/>
    <lineage>
        <taxon>Bacteria</taxon>
        <taxon>Pseudomonadati</taxon>
        <taxon>Pseudomonadota</taxon>
        <taxon>Gammaproteobacteria</taxon>
        <taxon>Candidatus Comchoanobacterales</taxon>
        <taxon>Candidatus Comchoanobacteraceae</taxon>
        <taxon>Candidatus Synchoanobacter</taxon>
    </lineage>
</organism>
<dbReference type="PANTHER" id="PTHR42698">
    <property type="entry name" value="GTPASE ERA"/>
    <property type="match status" value="1"/>
</dbReference>
<keyword evidence="12" id="KW-1185">Reference proteome</keyword>
<keyword evidence="6" id="KW-0699">rRNA-binding</keyword>
<feature type="domain" description="Era-type G" evidence="10">
    <location>
        <begin position="3"/>
        <end position="170"/>
    </location>
</feature>
<dbReference type="NCBIfam" id="TIGR00436">
    <property type="entry name" value="era"/>
    <property type="match status" value="1"/>
</dbReference>
<evidence type="ECO:0000256" key="4">
    <source>
        <dbReference type="ARBA" id="ARBA00022884"/>
    </source>
</evidence>
<feature type="domain" description="KH type-2" evidence="9">
    <location>
        <begin position="193"/>
        <end position="277"/>
    </location>
</feature>
<dbReference type="Gene3D" id="3.30.300.20">
    <property type="match status" value="1"/>
</dbReference>
<dbReference type="InterPro" id="IPR005662">
    <property type="entry name" value="GTPase_Era-like"/>
</dbReference>
<proteinExistence type="inferred from homology"/>
<keyword evidence="4 6" id="KW-0694">RNA-binding</keyword>
<dbReference type="PROSITE" id="PS50823">
    <property type="entry name" value="KH_TYPE_2"/>
    <property type="match status" value="1"/>
</dbReference>
<evidence type="ECO:0000313" key="11">
    <source>
        <dbReference type="EMBL" id="MCP8352132.1"/>
    </source>
</evidence>
<dbReference type="NCBIfam" id="NF000908">
    <property type="entry name" value="PRK00089.1"/>
    <property type="match status" value="1"/>
</dbReference>
<feature type="binding site" evidence="6">
    <location>
        <begin position="11"/>
        <end position="18"/>
    </location>
    <ligand>
        <name>GTP</name>
        <dbReference type="ChEBI" id="CHEBI:37565"/>
    </ligand>
</feature>
<dbReference type="PROSITE" id="PS51713">
    <property type="entry name" value="G_ERA"/>
    <property type="match status" value="1"/>
</dbReference>
<comment type="function">
    <text evidence="6">An essential GTPase that binds both GDP and GTP, with rapid nucleotide exchange. Plays a role in 16S rRNA processing and 30S ribosomal subunit biogenesis and possibly also in cell cycle regulation and energy metabolism.</text>
</comment>
<dbReference type="InterPro" id="IPR009019">
    <property type="entry name" value="KH_sf_prok-type"/>
</dbReference>
<evidence type="ECO:0000256" key="2">
    <source>
        <dbReference type="ARBA" id="ARBA00020484"/>
    </source>
</evidence>
<comment type="subcellular location">
    <subcellularLocation>
        <location evidence="6">Cytoplasm</location>
    </subcellularLocation>
    <subcellularLocation>
        <location evidence="6">Cell membrane</location>
        <topology evidence="6">Peripheral membrane protein</topology>
    </subcellularLocation>
</comment>
<dbReference type="Pfam" id="PF01926">
    <property type="entry name" value="MMR_HSR1"/>
    <property type="match status" value="1"/>
</dbReference>